<dbReference type="Pfam" id="PF01657">
    <property type="entry name" value="Stress-antifung"/>
    <property type="match status" value="2"/>
</dbReference>
<dbReference type="PANTHER" id="PTHR32411:SF43">
    <property type="entry name" value="CYSTEINE-RICH REPEAT SECRETORY PROTEIN 38"/>
    <property type="match status" value="1"/>
</dbReference>
<evidence type="ECO:0000256" key="5">
    <source>
        <dbReference type="ARBA" id="ARBA00022737"/>
    </source>
</evidence>
<keyword evidence="10" id="KW-1185">Reference proteome</keyword>
<evidence type="ECO:0000256" key="4">
    <source>
        <dbReference type="ARBA" id="ARBA00022729"/>
    </source>
</evidence>
<dbReference type="InterPro" id="IPR006766">
    <property type="entry name" value="EXORDIUM-like"/>
</dbReference>
<dbReference type="Proteomes" id="UP001064489">
    <property type="component" value="Chromosome 13"/>
</dbReference>
<sequence length="542" mass="60434">MRNSNNVTIEPSRFHELLLNMMNKAADQAAEAPNKFATIKENYTAFQTIYCLLRCTQDFWYADCRECLSNAIANMPTAIFNQTAIEGFGGNLSCNRILEAEENSIYHIVFSHTVMFIVAQKQRQMMDLCNGKFQLEIFGNMTVNMTWAREPQNAADHCSNFVGGSYYVGPPNGDEKIDSLVGCMLAKIAEEVTDRDGSGRSGNDGTGLTVSSSCISPFQKMESGPPLYTDEDRKISFNAVGLNGYRYMIPYIWNQKIRNCALKSSEMCSSNAILVEHPRGHLKGGIVVNHTDGLQPYAPNQKFAQGSDDHLLICQSHSILEKCSVIIQVNNGEFNRKFKVLGSRASIEFTSGDHVPFESRGWELSYSADMQEAPAVYVWNRNNVRDIYGIYGQFNITLAALMNRLVNQAVSSSNFFAVGDSNLPDFTNNSIYGLVQCTPDIMPSDCNICLSNCVSQIPQCCIENNGGRVYSPSCNIRFEPYLFYKCDTTSILNKFQCRDCAGTVYRLITLAIHRRNKRSLASPAPKSSLMFVSVAGDDLNFI</sequence>
<proteinExistence type="inferred from homology"/>
<feature type="domain" description="Gnk2-homologous" evidence="8">
    <location>
        <begin position="372"/>
        <end position="483"/>
    </location>
</feature>
<gene>
    <name evidence="9" type="ORF">LWI28_020824</name>
</gene>
<evidence type="ECO:0000313" key="9">
    <source>
        <dbReference type="EMBL" id="KAI9198702.1"/>
    </source>
</evidence>
<evidence type="ECO:0000256" key="1">
    <source>
        <dbReference type="ARBA" id="ARBA00004271"/>
    </source>
</evidence>
<dbReference type="EMBL" id="JAJSOW010000002">
    <property type="protein sequence ID" value="KAI9198702.1"/>
    <property type="molecule type" value="Genomic_DNA"/>
</dbReference>
<evidence type="ECO:0000259" key="8">
    <source>
        <dbReference type="PROSITE" id="PS51473"/>
    </source>
</evidence>
<evidence type="ECO:0000256" key="3">
    <source>
        <dbReference type="ARBA" id="ARBA00022525"/>
    </source>
</evidence>
<evidence type="ECO:0000256" key="7">
    <source>
        <dbReference type="ARBA" id="ARBA00038515"/>
    </source>
</evidence>
<dbReference type="FunFam" id="3.30.430.20:FF:000002">
    <property type="entry name" value="Cysteine-rich receptor-like protein kinase 10"/>
    <property type="match status" value="1"/>
</dbReference>
<dbReference type="InterPro" id="IPR050581">
    <property type="entry name" value="CRR_secretory_protein"/>
</dbReference>
<evidence type="ECO:0000256" key="6">
    <source>
        <dbReference type="ARBA" id="ARBA00023591"/>
    </source>
</evidence>
<dbReference type="Pfam" id="PF04674">
    <property type="entry name" value="Phi_1"/>
    <property type="match status" value="1"/>
</dbReference>
<keyword evidence="3" id="KW-0964">Secreted</keyword>
<dbReference type="AlphaFoldDB" id="A0AAD5JQ09"/>
<protein>
    <recommendedName>
        <fullName evidence="8">Gnk2-homologous domain-containing protein</fullName>
    </recommendedName>
</protein>
<dbReference type="InterPro" id="IPR002902">
    <property type="entry name" value="GNK2"/>
</dbReference>
<comment type="subcellular location">
    <subcellularLocation>
        <location evidence="1">Secreted</location>
        <location evidence="1">Extracellular space</location>
        <location evidence="1">Apoplast</location>
    </subcellularLocation>
</comment>
<accession>A0AAD5JQ09</accession>
<keyword evidence="4" id="KW-0732">Signal</keyword>
<comment type="similarity">
    <text evidence="6">Belongs to the EXORDIUM family.</text>
</comment>
<evidence type="ECO:0000313" key="10">
    <source>
        <dbReference type="Proteomes" id="UP001064489"/>
    </source>
</evidence>
<dbReference type="PROSITE" id="PS51473">
    <property type="entry name" value="GNK2"/>
    <property type="match status" value="2"/>
</dbReference>
<comment type="caution">
    <text evidence="9">The sequence shown here is derived from an EMBL/GenBank/DDBJ whole genome shotgun (WGS) entry which is preliminary data.</text>
</comment>
<name>A0AAD5JQ09_ACENE</name>
<feature type="domain" description="Gnk2-homologous" evidence="8">
    <location>
        <begin position="1"/>
        <end position="103"/>
    </location>
</feature>
<keyword evidence="5" id="KW-0677">Repeat</keyword>
<dbReference type="GO" id="GO:0048046">
    <property type="term" value="C:apoplast"/>
    <property type="evidence" value="ECO:0007669"/>
    <property type="project" value="UniProtKB-SubCell"/>
</dbReference>
<reference evidence="9 10" key="1">
    <citation type="journal article" date="2022" name="Plant J.">
        <title>Strategies of tolerance reflected in two North American maple genomes.</title>
        <authorList>
            <person name="McEvoy S.L."/>
            <person name="Sezen U.U."/>
            <person name="Trouern-Trend A."/>
            <person name="McMahon S.M."/>
            <person name="Schaberg P.G."/>
            <person name="Yang J."/>
            <person name="Wegrzyn J.L."/>
            <person name="Swenson N.G."/>
        </authorList>
    </citation>
    <scope>NUCLEOTIDE SEQUENCE [LARGE SCALE GENOMIC DNA]</scope>
    <source>
        <strain evidence="9">91603</strain>
    </source>
</reference>
<dbReference type="CDD" id="cd23509">
    <property type="entry name" value="Gnk2-like"/>
    <property type="match status" value="2"/>
</dbReference>
<dbReference type="InterPro" id="IPR038408">
    <property type="entry name" value="GNK2_sf"/>
</dbReference>
<dbReference type="Gene3D" id="3.30.430.20">
    <property type="entry name" value="Gnk2 domain, C-X8-C-X2-C motif"/>
    <property type="match status" value="2"/>
</dbReference>
<keyword evidence="2" id="KW-0052">Apoplast</keyword>
<evidence type="ECO:0000256" key="2">
    <source>
        <dbReference type="ARBA" id="ARBA00022523"/>
    </source>
</evidence>
<comment type="similarity">
    <text evidence="7">Belongs to the cysteine-rich repeat secretory protein family.</text>
</comment>
<dbReference type="PANTHER" id="PTHR32411">
    <property type="entry name" value="CYSTEINE-RICH REPEAT SECRETORY PROTEIN 38-RELATED"/>
    <property type="match status" value="1"/>
</dbReference>
<organism evidence="9 10">
    <name type="scientific">Acer negundo</name>
    <name type="common">Box elder</name>
    <dbReference type="NCBI Taxonomy" id="4023"/>
    <lineage>
        <taxon>Eukaryota</taxon>
        <taxon>Viridiplantae</taxon>
        <taxon>Streptophyta</taxon>
        <taxon>Embryophyta</taxon>
        <taxon>Tracheophyta</taxon>
        <taxon>Spermatophyta</taxon>
        <taxon>Magnoliopsida</taxon>
        <taxon>eudicotyledons</taxon>
        <taxon>Gunneridae</taxon>
        <taxon>Pentapetalae</taxon>
        <taxon>rosids</taxon>
        <taxon>malvids</taxon>
        <taxon>Sapindales</taxon>
        <taxon>Sapindaceae</taxon>
        <taxon>Hippocastanoideae</taxon>
        <taxon>Acereae</taxon>
        <taxon>Acer</taxon>
    </lineage>
</organism>